<dbReference type="EMBL" id="JACLCP010000003">
    <property type="protein sequence ID" value="MBC2845769.1"/>
    <property type="molecule type" value="Genomic_DNA"/>
</dbReference>
<dbReference type="Gene3D" id="3.40.50.2300">
    <property type="match status" value="1"/>
</dbReference>
<evidence type="ECO:0000256" key="7">
    <source>
        <dbReference type="SAM" id="Coils"/>
    </source>
</evidence>
<evidence type="ECO:0000256" key="1">
    <source>
        <dbReference type="ARBA" id="ARBA00000085"/>
    </source>
</evidence>
<dbReference type="SUPFAM" id="SSF48452">
    <property type="entry name" value="TPR-like"/>
    <property type="match status" value="2"/>
</dbReference>
<reference evidence="10" key="1">
    <citation type="submission" date="2020-08" db="EMBL/GenBank/DDBJ databases">
        <title>Winogradskyella ouciana sp. nov., isolated from the hadal seawater of the Mariana Trench.</title>
        <authorList>
            <person name="He X."/>
        </authorList>
    </citation>
    <scope>NUCLEOTIDE SEQUENCE [LARGE SCALE GENOMIC DNA]</scope>
    <source>
        <strain evidence="10">KCTC 52348</strain>
    </source>
</reference>
<feature type="repeat" description="TPR" evidence="6">
    <location>
        <begin position="248"/>
        <end position="281"/>
    </location>
</feature>
<gene>
    <name evidence="10" type="ORF">H7F21_11750</name>
</gene>
<dbReference type="SMART" id="SM00388">
    <property type="entry name" value="HisKA"/>
    <property type="match status" value="1"/>
</dbReference>
<comment type="caution">
    <text evidence="10">The sequence shown here is derived from an EMBL/GenBank/DDBJ whole genome shotgun (WGS) entry which is preliminary data.</text>
</comment>
<dbReference type="InterPro" id="IPR004358">
    <property type="entry name" value="Sig_transdc_His_kin-like_C"/>
</dbReference>
<dbReference type="PANTHER" id="PTHR45339:SF1">
    <property type="entry name" value="HYBRID SIGNAL TRANSDUCTION HISTIDINE KINASE J"/>
    <property type="match status" value="1"/>
</dbReference>
<dbReference type="CDD" id="cd17546">
    <property type="entry name" value="REC_hyHK_CKI1_RcsC-like"/>
    <property type="match status" value="1"/>
</dbReference>
<dbReference type="PANTHER" id="PTHR45339">
    <property type="entry name" value="HYBRID SIGNAL TRANSDUCTION HISTIDINE KINASE J"/>
    <property type="match status" value="1"/>
</dbReference>
<keyword evidence="7" id="KW-0175">Coiled coil</keyword>
<dbReference type="PROSITE" id="PS50005">
    <property type="entry name" value="TPR"/>
    <property type="match status" value="1"/>
</dbReference>
<organism evidence="10 11">
    <name type="scientific">Winogradskyella flava</name>
    <dbReference type="NCBI Taxonomy" id="1884876"/>
    <lineage>
        <taxon>Bacteria</taxon>
        <taxon>Pseudomonadati</taxon>
        <taxon>Bacteroidota</taxon>
        <taxon>Flavobacteriia</taxon>
        <taxon>Flavobacteriales</taxon>
        <taxon>Flavobacteriaceae</taxon>
        <taxon>Winogradskyella</taxon>
    </lineage>
</organism>
<evidence type="ECO:0000256" key="3">
    <source>
        <dbReference type="ARBA" id="ARBA00022553"/>
    </source>
</evidence>
<dbReference type="PROSITE" id="PS50110">
    <property type="entry name" value="RESPONSE_REGULATORY"/>
    <property type="match status" value="1"/>
</dbReference>
<dbReference type="Pfam" id="PF00072">
    <property type="entry name" value="Response_reg"/>
    <property type="match status" value="1"/>
</dbReference>
<feature type="domain" description="Histidine kinase" evidence="8">
    <location>
        <begin position="376"/>
        <end position="596"/>
    </location>
</feature>
<feature type="domain" description="Response regulatory" evidence="9">
    <location>
        <begin position="615"/>
        <end position="731"/>
    </location>
</feature>
<keyword evidence="4" id="KW-0902">Two-component regulatory system</keyword>
<proteinExistence type="predicted"/>
<keyword evidence="3 5" id="KW-0597">Phosphoprotein</keyword>
<dbReference type="InterPro" id="IPR001789">
    <property type="entry name" value="Sig_transdc_resp-reg_receiver"/>
</dbReference>
<dbReference type="InterPro" id="IPR011006">
    <property type="entry name" value="CheY-like_superfamily"/>
</dbReference>
<dbReference type="AlphaFoldDB" id="A0A842IUF0"/>
<dbReference type="SUPFAM" id="SSF47384">
    <property type="entry name" value="Homodimeric domain of signal transducing histidine kinase"/>
    <property type="match status" value="1"/>
</dbReference>
<dbReference type="InterPro" id="IPR036097">
    <property type="entry name" value="HisK_dim/P_sf"/>
</dbReference>
<evidence type="ECO:0000256" key="5">
    <source>
        <dbReference type="PROSITE-ProRule" id="PRU00169"/>
    </source>
</evidence>
<dbReference type="Proteomes" id="UP000533900">
    <property type="component" value="Unassembled WGS sequence"/>
</dbReference>
<dbReference type="SUPFAM" id="SSF55874">
    <property type="entry name" value="ATPase domain of HSP90 chaperone/DNA topoisomerase II/histidine kinase"/>
    <property type="match status" value="1"/>
</dbReference>
<dbReference type="SMART" id="SM00028">
    <property type="entry name" value="TPR"/>
    <property type="match status" value="6"/>
</dbReference>
<dbReference type="CDD" id="cd16922">
    <property type="entry name" value="HATPase_EvgS-ArcB-TorS-like"/>
    <property type="match status" value="1"/>
</dbReference>
<evidence type="ECO:0000313" key="10">
    <source>
        <dbReference type="EMBL" id="MBC2845769.1"/>
    </source>
</evidence>
<dbReference type="Pfam" id="PF00512">
    <property type="entry name" value="HisKA"/>
    <property type="match status" value="1"/>
</dbReference>
<dbReference type="InterPro" id="IPR003594">
    <property type="entry name" value="HATPase_dom"/>
</dbReference>
<dbReference type="EC" id="2.7.13.3" evidence="2"/>
<comment type="catalytic activity">
    <reaction evidence="1">
        <text>ATP + protein L-histidine = ADP + protein N-phospho-L-histidine.</text>
        <dbReference type="EC" id="2.7.13.3"/>
    </reaction>
</comment>
<evidence type="ECO:0000256" key="4">
    <source>
        <dbReference type="ARBA" id="ARBA00023012"/>
    </source>
</evidence>
<dbReference type="InterPro" id="IPR003661">
    <property type="entry name" value="HisK_dim/P_dom"/>
</dbReference>
<evidence type="ECO:0000256" key="2">
    <source>
        <dbReference type="ARBA" id="ARBA00012438"/>
    </source>
</evidence>
<dbReference type="CDD" id="cd00082">
    <property type="entry name" value="HisKA"/>
    <property type="match status" value="1"/>
</dbReference>
<dbReference type="PROSITE" id="PS50109">
    <property type="entry name" value="HIS_KIN"/>
    <property type="match status" value="1"/>
</dbReference>
<dbReference type="RefSeq" id="WP_185789482.1">
    <property type="nucleotide sequence ID" value="NZ_JACLCP010000003.1"/>
</dbReference>
<dbReference type="InterPro" id="IPR011990">
    <property type="entry name" value="TPR-like_helical_dom_sf"/>
</dbReference>
<evidence type="ECO:0000313" key="11">
    <source>
        <dbReference type="Proteomes" id="UP000533900"/>
    </source>
</evidence>
<evidence type="ECO:0000259" key="8">
    <source>
        <dbReference type="PROSITE" id="PS50109"/>
    </source>
</evidence>
<keyword evidence="6" id="KW-0802">TPR repeat</keyword>
<dbReference type="InterPro" id="IPR005467">
    <property type="entry name" value="His_kinase_dom"/>
</dbReference>
<dbReference type="InterPro" id="IPR036890">
    <property type="entry name" value="HATPase_C_sf"/>
</dbReference>
<evidence type="ECO:0000256" key="6">
    <source>
        <dbReference type="PROSITE-ProRule" id="PRU00339"/>
    </source>
</evidence>
<dbReference type="SMART" id="SM00387">
    <property type="entry name" value="HATPase_c"/>
    <property type="match status" value="1"/>
</dbReference>
<keyword evidence="11" id="KW-1185">Reference proteome</keyword>
<dbReference type="Pfam" id="PF13424">
    <property type="entry name" value="TPR_12"/>
    <property type="match status" value="1"/>
</dbReference>
<feature type="modified residue" description="4-aspartylphosphate" evidence="5">
    <location>
        <position position="664"/>
    </location>
</feature>
<name>A0A842IUF0_9FLAO</name>
<protein>
    <recommendedName>
        <fullName evidence="2">histidine kinase</fullName>
        <ecNumber evidence="2">2.7.13.3</ecNumber>
    </recommendedName>
</protein>
<evidence type="ECO:0000259" key="9">
    <source>
        <dbReference type="PROSITE" id="PS50110"/>
    </source>
</evidence>
<dbReference type="Gene3D" id="1.25.40.10">
    <property type="entry name" value="Tetratricopeptide repeat domain"/>
    <property type="match status" value="2"/>
</dbReference>
<dbReference type="SMART" id="SM00448">
    <property type="entry name" value="REC"/>
    <property type="match status" value="1"/>
</dbReference>
<dbReference type="FunFam" id="3.30.565.10:FF:000010">
    <property type="entry name" value="Sensor histidine kinase RcsC"/>
    <property type="match status" value="1"/>
</dbReference>
<dbReference type="SUPFAM" id="SSF52172">
    <property type="entry name" value="CheY-like"/>
    <property type="match status" value="1"/>
</dbReference>
<dbReference type="Pfam" id="PF02518">
    <property type="entry name" value="HATPase_c"/>
    <property type="match status" value="1"/>
</dbReference>
<dbReference type="Gene3D" id="1.10.287.130">
    <property type="match status" value="1"/>
</dbReference>
<accession>A0A842IUF0</accession>
<dbReference type="InterPro" id="IPR019734">
    <property type="entry name" value="TPR_rpt"/>
</dbReference>
<dbReference type="Gene3D" id="3.30.565.10">
    <property type="entry name" value="Histidine kinase-like ATPase, C-terminal domain"/>
    <property type="match status" value="1"/>
</dbReference>
<feature type="coiled-coil region" evidence="7">
    <location>
        <begin position="332"/>
        <end position="372"/>
    </location>
</feature>
<dbReference type="PRINTS" id="PR00344">
    <property type="entry name" value="BCTRLSENSOR"/>
</dbReference>
<sequence length="737" mass="83383">MASNKIDTINKLLEEAYNSRSKDISNSIVLGLEALELSEALNDKALIGKSLNRLALFYMIMSEFDKSNAFSERAIKVFESIKDNSGIADAKYNIGSVLYKSDDYHGGLANLLESLKIYRENGDLANQSKVEKAVGTIYGYIGDEDNAFKTYISAIRTARKLADKNLESNVLNNLSGLFIKNNKPKMAMATINQSIRLKRETEDLRGLGFSIYGRGKVYLETGDYNKGEKDFLEAFRIHIDTKEQLGSSMALSKLGKLYYKIGDFEKAEQVIKQSLNISFNVNATMVKLKNYHLLYLLYKTIGNSNESLKYLELYFADKEAVMKTQTLKVIENYELINRMNNLENEARIQKEKQRAIDKKNEDDKEAVRLKQEFLSIMSHEIRTPLNAITTSVSLLKDKMKEADMELFDSLQFASNNLINIVNDVLDFTKLDSNKSNIEERNINFEKLCSNIVNLHRNDANSKGLQLIFDNKLPSKNFYYIDQPKIAQILGNLISNAIKFTSNGEIRLTTEIVNTNELFDNLRFSVADTGEGISQENLKVVFDSFSQIQPVTTREQGGTGLGLAIVKKLVSLYKGEISVHSELNKGSEFYFTIKLKKATKAISKVHLDFSILKGNNALIAEDNMVNALLMKKVLSKWDITSEHVKDGKAAFEASKNKTYDFILMDIHMPNMNGIESTKLIKTKVNKNKNTPVFAVTADVLTKEDKENEALFDAILWKPLEIEKLFLALSKYNKAEMLS</sequence>
<dbReference type="GO" id="GO:0000155">
    <property type="term" value="F:phosphorelay sensor kinase activity"/>
    <property type="evidence" value="ECO:0007669"/>
    <property type="project" value="InterPro"/>
</dbReference>